<dbReference type="Pfam" id="PF07715">
    <property type="entry name" value="Plug"/>
    <property type="match status" value="1"/>
</dbReference>
<dbReference type="InterPro" id="IPR039426">
    <property type="entry name" value="TonB-dep_rcpt-like"/>
</dbReference>
<keyword evidence="2 10" id="KW-0813">Transport</keyword>
<dbReference type="InterPro" id="IPR012910">
    <property type="entry name" value="Plug_dom"/>
</dbReference>
<keyword evidence="6 11" id="KW-0798">TonB box</keyword>
<evidence type="ECO:0000259" key="14">
    <source>
        <dbReference type="Pfam" id="PF07715"/>
    </source>
</evidence>
<comment type="similarity">
    <text evidence="10 11">Belongs to the TonB-dependent receptor family.</text>
</comment>
<feature type="domain" description="TonB-dependent receptor plug" evidence="14">
    <location>
        <begin position="53"/>
        <end position="157"/>
    </location>
</feature>
<dbReference type="HOGENOM" id="CLU_008287_18_5_10"/>
<keyword evidence="3 10" id="KW-1134">Transmembrane beta strand</keyword>
<evidence type="ECO:0000256" key="8">
    <source>
        <dbReference type="ARBA" id="ARBA00023170"/>
    </source>
</evidence>
<accession>I3C8Q9</accession>
<dbReference type="SUPFAM" id="SSF56935">
    <property type="entry name" value="Porins"/>
    <property type="match status" value="1"/>
</dbReference>
<dbReference type="Pfam" id="PF00593">
    <property type="entry name" value="TonB_dep_Rec_b-barrel"/>
    <property type="match status" value="1"/>
</dbReference>
<dbReference type="Gene3D" id="2.170.130.10">
    <property type="entry name" value="TonB-dependent receptor, plug domain"/>
    <property type="match status" value="1"/>
</dbReference>
<evidence type="ECO:0000256" key="11">
    <source>
        <dbReference type="RuleBase" id="RU003357"/>
    </source>
</evidence>
<evidence type="ECO:0000256" key="12">
    <source>
        <dbReference type="SAM" id="SignalP"/>
    </source>
</evidence>
<evidence type="ECO:0000313" key="16">
    <source>
        <dbReference type="Proteomes" id="UP000004690"/>
    </source>
</evidence>
<evidence type="ECO:0000256" key="9">
    <source>
        <dbReference type="ARBA" id="ARBA00023237"/>
    </source>
</evidence>
<dbReference type="InterPro" id="IPR000531">
    <property type="entry name" value="Beta-barrel_TonB"/>
</dbReference>
<evidence type="ECO:0000256" key="10">
    <source>
        <dbReference type="PROSITE-ProRule" id="PRU01360"/>
    </source>
</evidence>
<evidence type="ECO:0000256" key="2">
    <source>
        <dbReference type="ARBA" id="ARBA00022448"/>
    </source>
</evidence>
<dbReference type="PANTHER" id="PTHR30069">
    <property type="entry name" value="TONB-DEPENDENT OUTER MEMBRANE RECEPTOR"/>
    <property type="match status" value="1"/>
</dbReference>
<keyword evidence="4 10" id="KW-0812">Transmembrane</keyword>
<keyword evidence="16" id="KW-1185">Reference proteome</keyword>
<dbReference type="PANTHER" id="PTHR30069:SF29">
    <property type="entry name" value="HEMOGLOBIN AND HEMOGLOBIN-HAPTOGLOBIN-BINDING PROTEIN 1-RELATED"/>
    <property type="match status" value="1"/>
</dbReference>
<dbReference type="OrthoDB" id="9764669at2"/>
<evidence type="ECO:0000256" key="6">
    <source>
        <dbReference type="ARBA" id="ARBA00023077"/>
    </source>
</evidence>
<dbReference type="STRING" id="926559.JoomaDRAFT_3049"/>
<dbReference type="InterPro" id="IPR036942">
    <property type="entry name" value="Beta-barrel_TonB_sf"/>
</dbReference>
<dbReference type="Gene3D" id="2.40.170.20">
    <property type="entry name" value="TonB-dependent receptor, beta-barrel domain"/>
    <property type="match status" value="1"/>
</dbReference>
<evidence type="ECO:0000256" key="7">
    <source>
        <dbReference type="ARBA" id="ARBA00023136"/>
    </source>
</evidence>
<feature type="domain" description="TonB-dependent receptor-like beta-barrel" evidence="13">
    <location>
        <begin position="180"/>
        <end position="595"/>
    </location>
</feature>
<dbReference type="EMBL" id="JH651379">
    <property type="protein sequence ID" value="EIJ40002.1"/>
    <property type="molecule type" value="Genomic_DNA"/>
</dbReference>
<dbReference type="GO" id="GO:0009279">
    <property type="term" value="C:cell outer membrane"/>
    <property type="evidence" value="ECO:0007669"/>
    <property type="project" value="UniProtKB-SubCell"/>
</dbReference>
<dbReference type="GO" id="GO:0015344">
    <property type="term" value="F:siderophore uptake transmembrane transporter activity"/>
    <property type="evidence" value="ECO:0007669"/>
    <property type="project" value="TreeGrafter"/>
</dbReference>
<feature type="chain" id="PRO_5003668477" evidence="12">
    <location>
        <begin position="21"/>
        <end position="621"/>
    </location>
</feature>
<evidence type="ECO:0000256" key="1">
    <source>
        <dbReference type="ARBA" id="ARBA00004571"/>
    </source>
</evidence>
<dbReference type="PROSITE" id="PS52016">
    <property type="entry name" value="TONB_DEPENDENT_REC_3"/>
    <property type="match status" value="1"/>
</dbReference>
<evidence type="ECO:0000256" key="3">
    <source>
        <dbReference type="ARBA" id="ARBA00022452"/>
    </source>
</evidence>
<evidence type="ECO:0000259" key="13">
    <source>
        <dbReference type="Pfam" id="PF00593"/>
    </source>
</evidence>
<dbReference type="Proteomes" id="UP000004690">
    <property type="component" value="Unassembled WGS sequence"/>
</dbReference>
<evidence type="ECO:0000313" key="15">
    <source>
        <dbReference type="EMBL" id="EIJ40002.1"/>
    </source>
</evidence>
<reference evidence="15 16" key="1">
    <citation type="submission" date="2012-02" db="EMBL/GenBank/DDBJ databases">
        <title>Improved High-Quality Draft genome of Joostella marina DSM 19592.</title>
        <authorList>
            <consortium name="US DOE Joint Genome Institute (JGI-PGF)"/>
            <person name="Lucas S."/>
            <person name="Copeland A."/>
            <person name="Lapidus A."/>
            <person name="Bruce D."/>
            <person name="Goodwin L."/>
            <person name="Pitluck S."/>
            <person name="Peters L."/>
            <person name="Chertkov O."/>
            <person name="Ovchinnikova G."/>
            <person name="Kyrpides N."/>
            <person name="Mavromatis K."/>
            <person name="Detter J.C."/>
            <person name="Han C."/>
            <person name="Land M."/>
            <person name="Hauser L."/>
            <person name="Markowitz V."/>
            <person name="Cheng J.-F."/>
            <person name="Hugenholtz P."/>
            <person name="Woyke T."/>
            <person name="Wu D."/>
            <person name="Tindall B."/>
            <person name="Brambilla E."/>
            <person name="Klenk H.-P."/>
            <person name="Eisen J.A."/>
        </authorList>
    </citation>
    <scope>NUCLEOTIDE SEQUENCE [LARGE SCALE GENOMIC DNA]</scope>
    <source>
        <strain evidence="15 16">DSM 19592</strain>
    </source>
</reference>
<dbReference type="InterPro" id="IPR037066">
    <property type="entry name" value="Plug_dom_sf"/>
</dbReference>
<dbReference type="AlphaFoldDB" id="I3C8Q9"/>
<gene>
    <name evidence="15" type="ORF">JoomaDRAFT_3049</name>
</gene>
<name>I3C8Q9_9FLAO</name>
<evidence type="ECO:0000256" key="4">
    <source>
        <dbReference type="ARBA" id="ARBA00022692"/>
    </source>
</evidence>
<evidence type="ECO:0000256" key="5">
    <source>
        <dbReference type="ARBA" id="ARBA00022729"/>
    </source>
</evidence>
<keyword evidence="7 10" id="KW-0472">Membrane</keyword>
<comment type="subcellular location">
    <subcellularLocation>
        <location evidence="1 10">Cell outer membrane</location>
        <topology evidence="1 10">Multi-pass membrane protein</topology>
    </subcellularLocation>
</comment>
<organism evidence="15 16">
    <name type="scientific">Galbibacter orientalis DSM 19592</name>
    <dbReference type="NCBI Taxonomy" id="926559"/>
    <lineage>
        <taxon>Bacteria</taxon>
        <taxon>Pseudomonadati</taxon>
        <taxon>Bacteroidota</taxon>
        <taxon>Flavobacteriia</taxon>
        <taxon>Flavobacteriales</taxon>
        <taxon>Flavobacteriaceae</taxon>
        <taxon>Galbibacter</taxon>
    </lineage>
</organism>
<dbReference type="eggNOG" id="COG4206">
    <property type="taxonomic scope" value="Bacteria"/>
</dbReference>
<feature type="signal peptide" evidence="12">
    <location>
        <begin position="1"/>
        <end position="20"/>
    </location>
</feature>
<keyword evidence="5 12" id="KW-0732">Signal</keyword>
<dbReference type="RefSeq" id="WP_008613911.1">
    <property type="nucleotide sequence ID" value="NZ_JH651379.1"/>
</dbReference>
<dbReference type="GO" id="GO:0044718">
    <property type="term" value="P:siderophore transmembrane transport"/>
    <property type="evidence" value="ECO:0007669"/>
    <property type="project" value="TreeGrafter"/>
</dbReference>
<keyword evidence="9 10" id="KW-0998">Cell outer membrane</keyword>
<protein>
    <submittedName>
        <fullName evidence="15">Outer membrane cobalamin receptor protein</fullName>
    </submittedName>
</protein>
<dbReference type="CDD" id="cd01347">
    <property type="entry name" value="ligand_gated_channel"/>
    <property type="match status" value="1"/>
</dbReference>
<proteinExistence type="inferred from homology"/>
<sequence length="621" mass="69791">MNKRIFSLCALGFVSTLAIAQEKTNAQQDEDIQKLEEVVVSDSRFSLKREHSGKTVIKISQEELQRNQGRSVAEVINTKSGIEINGSRSNAGQNLSYFVRGGNNRQVLVLIDGVQVSDPSQIAMDFDLRLLDLNQIESIEIVKGAASTLYGNRAATAVINITTKSAGKNKIGANFESSIGSNQSSEENDYNLSDFSNRASVNGTLGKFTYLAGFGNQYTNGLSAVIGEEKDPFNRVNSNINLGYTFSDHFSFKVLGYYDKFKADFDSSSPQMDTDDYSESEQFRVAITPEYTYKNGSITLNASYNTIDRDIYSAYPSAYEANSTVVDLFNKYNFSDKFYTIVGLNYIKSEATLGAETDFNMTDPYANVVWVSDFGLNMNVGGRMNNHSDYGSNFTYNLNPSYTLKFTDSYLKFLGSYSTSFIAPTLSQLFGAYGANPDLEPEEDRTLEGGMEYNTDKFRVSGVYFNRYEENFISYTDIGYSNSEEDFTVNGVEIETTVTPIESLIIDANYTFTENRDKVSLRIPKHKVNAGIQYELLKKTNFGLQYQFTGKRLDIQYNPDFTSENVELDAFSLLNFNVNHQFSNKFTVFLNLDNIFNEEYAELVGYTTRGRNIRVGFRLGL</sequence>
<keyword evidence="8 15" id="KW-0675">Receptor</keyword>